<dbReference type="InterPro" id="IPR000477">
    <property type="entry name" value="RT_dom"/>
</dbReference>
<dbReference type="AlphaFoldDB" id="A0A5B6WWS3"/>
<feature type="domain" description="Reverse transcriptase" evidence="1">
    <location>
        <begin position="18"/>
        <end position="114"/>
    </location>
</feature>
<dbReference type="Pfam" id="PF00078">
    <property type="entry name" value="RVT_1"/>
    <property type="match status" value="1"/>
</dbReference>
<dbReference type="PANTHER" id="PTHR46890:SF48">
    <property type="entry name" value="RNA-DIRECTED DNA POLYMERASE"/>
    <property type="match status" value="1"/>
</dbReference>
<evidence type="ECO:0000259" key="1">
    <source>
        <dbReference type="Pfam" id="PF00078"/>
    </source>
</evidence>
<dbReference type="SUPFAM" id="SSF56672">
    <property type="entry name" value="DNA/RNA polymerases"/>
    <property type="match status" value="1"/>
</dbReference>
<proteinExistence type="predicted"/>
<keyword evidence="2" id="KW-0695">RNA-directed DNA polymerase</keyword>
<keyword evidence="2" id="KW-0548">Nucleotidyltransferase</keyword>
<keyword evidence="2" id="KW-0808">Transferase</keyword>
<reference evidence="3" key="1">
    <citation type="journal article" date="2019" name="Plant Biotechnol. J.">
        <title>Genome sequencing of the Australian wild diploid species Gossypium australe highlights disease resistance and delayed gland morphogenesis.</title>
        <authorList>
            <person name="Cai Y."/>
            <person name="Cai X."/>
            <person name="Wang Q."/>
            <person name="Wang P."/>
            <person name="Zhang Y."/>
            <person name="Cai C."/>
            <person name="Xu Y."/>
            <person name="Wang K."/>
            <person name="Zhou Z."/>
            <person name="Wang C."/>
            <person name="Geng S."/>
            <person name="Li B."/>
            <person name="Dong Q."/>
            <person name="Hou Y."/>
            <person name="Wang H."/>
            <person name="Ai P."/>
            <person name="Liu Z."/>
            <person name="Yi F."/>
            <person name="Sun M."/>
            <person name="An G."/>
            <person name="Cheng J."/>
            <person name="Zhang Y."/>
            <person name="Shi Q."/>
            <person name="Xie Y."/>
            <person name="Shi X."/>
            <person name="Chang Y."/>
            <person name="Huang F."/>
            <person name="Chen Y."/>
            <person name="Hong S."/>
            <person name="Mi L."/>
            <person name="Sun Q."/>
            <person name="Zhang L."/>
            <person name="Zhou B."/>
            <person name="Peng R."/>
            <person name="Zhang X."/>
            <person name="Liu F."/>
        </authorList>
    </citation>
    <scope>NUCLEOTIDE SEQUENCE [LARGE SCALE GENOMIC DNA]</scope>
    <source>
        <strain evidence="3">cv. PA1801</strain>
    </source>
</reference>
<dbReference type="GO" id="GO:0003964">
    <property type="term" value="F:RNA-directed DNA polymerase activity"/>
    <property type="evidence" value="ECO:0007669"/>
    <property type="project" value="UniProtKB-KW"/>
</dbReference>
<organism evidence="2 3">
    <name type="scientific">Gossypium australe</name>
    <dbReference type="NCBI Taxonomy" id="47621"/>
    <lineage>
        <taxon>Eukaryota</taxon>
        <taxon>Viridiplantae</taxon>
        <taxon>Streptophyta</taxon>
        <taxon>Embryophyta</taxon>
        <taxon>Tracheophyta</taxon>
        <taxon>Spermatophyta</taxon>
        <taxon>Magnoliopsida</taxon>
        <taxon>eudicotyledons</taxon>
        <taxon>Gunneridae</taxon>
        <taxon>Pentapetalae</taxon>
        <taxon>rosids</taxon>
        <taxon>malvids</taxon>
        <taxon>Malvales</taxon>
        <taxon>Malvaceae</taxon>
        <taxon>Malvoideae</taxon>
        <taxon>Gossypium</taxon>
    </lineage>
</organism>
<name>A0A5B6WWS3_9ROSI</name>
<gene>
    <name evidence="2" type="ORF">EPI10_030290</name>
</gene>
<dbReference type="Proteomes" id="UP000325315">
    <property type="component" value="Unassembled WGS sequence"/>
</dbReference>
<comment type="caution">
    <text evidence="2">The sequence shown here is derived from an EMBL/GenBank/DDBJ whole genome shotgun (WGS) entry which is preliminary data.</text>
</comment>
<dbReference type="PANTHER" id="PTHR46890">
    <property type="entry name" value="NON-LTR RETROLELEMENT REVERSE TRANSCRIPTASE-LIKE PROTEIN-RELATED"/>
    <property type="match status" value="1"/>
</dbReference>
<keyword evidence="3" id="KW-1185">Reference proteome</keyword>
<dbReference type="InterPro" id="IPR043502">
    <property type="entry name" value="DNA/RNA_pol_sf"/>
</dbReference>
<sequence length="116" mass="13798">MEEVNHTSVVLTPKVISPKNISQFRPISLCNVIYKIISKVIVNRFCQVLHRCTDDRRQITNNIFVAYEILHSFKKRRGNANRGFALKLDMTKAYDKVEWCFTERLMRRMGFNEEWT</sequence>
<evidence type="ECO:0000313" key="2">
    <source>
        <dbReference type="EMBL" id="KAA3486371.1"/>
    </source>
</evidence>
<dbReference type="EMBL" id="SMMG02000001">
    <property type="protein sequence ID" value="KAA3486371.1"/>
    <property type="molecule type" value="Genomic_DNA"/>
</dbReference>
<accession>A0A5B6WWS3</accession>
<protein>
    <submittedName>
        <fullName evidence="2">Reverse transcriptase</fullName>
    </submittedName>
</protein>
<evidence type="ECO:0000313" key="3">
    <source>
        <dbReference type="Proteomes" id="UP000325315"/>
    </source>
</evidence>
<dbReference type="OrthoDB" id="1088220at2759"/>
<dbReference type="InterPro" id="IPR052343">
    <property type="entry name" value="Retrotransposon-Effector_Assoc"/>
</dbReference>